<evidence type="ECO:0000256" key="1">
    <source>
        <dbReference type="ARBA" id="ARBA00004496"/>
    </source>
</evidence>
<dbReference type="InParanoid" id="A0A0M8K910"/>
<keyword evidence="3" id="KW-0677">Repeat</keyword>
<evidence type="ECO:0000256" key="5">
    <source>
        <dbReference type="ARBA" id="ARBA00038253"/>
    </source>
</evidence>
<dbReference type="InterPro" id="IPR011990">
    <property type="entry name" value="TPR-like_helical_dom_sf"/>
</dbReference>
<protein>
    <recommendedName>
        <fullName evidence="9">MalT-like TPR region domain-containing protein</fullName>
    </recommendedName>
</protein>
<dbReference type="InterPro" id="IPR051476">
    <property type="entry name" value="Bac_ResReg_Asp_Phosphatase"/>
</dbReference>
<dbReference type="Gene3D" id="1.25.40.10">
    <property type="entry name" value="Tetratricopeptide repeat domain"/>
    <property type="match status" value="2"/>
</dbReference>
<keyword evidence="2" id="KW-0963">Cytoplasm</keyword>
<evidence type="ECO:0008006" key="9">
    <source>
        <dbReference type="Google" id="ProtNLM"/>
    </source>
</evidence>
<dbReference type="OrthoDB" id="136724at2"/>
<sequence>MSTTNTNQQESVIAQWATLPQAERVPFLQQHAHLLTTDFFNELKDEATRHIWRDTDHALALAESIVEAAEKITRHPVHRALGLMAIANVYAFGKGHFARALGLYRAAVEACIEGNDHTYRINALIAQVYVLGMLGRYDEALEIGEGVRRMAKSHNDWVTFVRASNNMAIACQRKGDTATALEIYNEIVAMLEGQTSFRSEDERTFHTEQRFRTYLNRSNALRDMDRFHEALDSVFKALEIANTLSGSIPRGKAFDSIGITYFFLGRYNDALHYFQKARDAFQEANAERDYIVEELFATQCWLALNAWDDVIHSAQAILERCATFDAGYEFEMAVAHLYRAQALRAQGALDAAQTDVARAIDLLTQLDNTRWLAVAWKTQAQLALESNDLPNALHFAQQAMHIFENQQLPVEYAQTALVYAEALERRGNIEEARRTYRDVATMAEAEGLDWLAIPALHGLGRCACAEQDSENARTFFESAITRIEEMRTTLALGLRATFLSDKLAVFEDAIRLALQQNNPLETFYLVERARARAMLDLFATQTDETPIKALDENDRAIVENINTLREQLRWVQQHLAHNIGLDYRDTFTEERRQQWQAEARTLEQRIATLIRELEVRNAAYRQQPLFATVERDIPDLPPHTNLIEYFTVDGVLHACVVQPGGHIEIR</sequence>
<reference evidence="8" key="2">
    <citation type="submission" date="2015-08" db="EMBL/GenBank/DDBJ databases">
        <title>Draft Genome Sequence of a Heterotrophic Facultative Anaerobic Bacterium Ardenticatena maritima Strain 110S.</title>
        <authorList>
            <person name="Kawaichi S."/>
            <person name="Yoshida T."/>
            <person name="Sako Y."/>
            <person name="Nakamura R."/>
        </authorList>
    </citation>
    <scope>NUCLEOTIDE SEQUENCE [LARGE SCALE GENOMIC DNA]</scope>
    <source>
        <strain evidence="8">110S</strain>
    </source>
</reference>
<dbReference type="AlphaFoldDB" id="A0A0M8K910"/>
<dbReference type="InterPro" id="IPR019734">
    <property type="entry name" value="TPR_rpt"/>
</dbReference>
<evidence type="ECO:0000256" key="6">
    <source>
        <dbReference type="PROSITE-ProRule" id="PRU00339"/>
    </source>
</evidence>
<keyword evidence="4 6" id="KW-0802">TPR repeat</keyword>
<evidence type="ECO:0000313" key="8">
    <source>
        <dbReference type="Proteomes" id="UP000037784"/>
    </source>
</evidence>
<comment type="subcellular location">
    <subcellularLocation>
        <location evidence="1">Cytoplasm</location>
    </subcellularLocation>
</comment>
<keyword evidence="8" id="KW-1185">Reference proteome</keyword>
<evidence type="ECO:0000256" key="3">
    <source>
        <dbReference type="ARBA" id="ARBA00022737"/>
    </source>
</evidence>
<dbReference type="PANTHER" id="PTHR46630:SF1">
    <property type="entry name" value="TETRATRICOPEPTIDE REPEAT PROTEIN 29"/>
    <property type="match status" value="1"/>
</dbReference>
<dbReference type="GO" id="GO:0005737">
    <property type="term" value="C:cytoplasm"/>
    <property type="evidence" value="ECO:0007669"/>
    <property type="project" value="UniProtKB-SubCell"/>
</dbReference>
<accession>A0A0M8K910</accession>
<organism evidence="7 8">
    <name type="scientific">Ardenticatena maritima</name>
    <dbReference type="NCBI Taxonomy" id="872965"/>
    <lineage>
        <taxon>Bacteria</taxon>
        <taxon>Bacillati</taxon>
        <taxon>Chloroflexota</taxon>
        <taxon>Ardenticatenia</taxon>
        <taxon>Ardenticatenales</taxon>
        <taxon>Ardenticatenaceae</taxon>
        <taxon>Ardenticatena</taxon>
    </lineage>
</organism>
<dbReference type="EMBL" id="BBZA01000136">
    <property type="protein sequence ID" value="GAP63301.1"/>
    <property type="molecule type" value="Genomic_DNA"/>
</dbReference>
<dbReference type="SUPFAM" id="SSF48452">
    <property type="entry name" value="TPR-like"/>
    <property type="match status" value="2"/>
</dbReference>
<reference evidence="7 8" key="1">
    <citation type="journal article" date="2015" name="Genome Announc.">
        <title>Draft Genome Sequence of a Heterotrophic Facultative Anaerobic Thermophilic Bacterium, Ardenticatena maritima Strain 110ST.</title>
        <authorList>
            <person name="Kawaichi S."/>
            <person name="Yoshida T."/>
            <person name="Sako Y."/>
            <person name="Nakamura R."/>
        </authorList>
    </citation>
    <scope>NUCLEOTIDE SEQUENCE [LARGE SCALE GENOMIC DNA]</scope>
    <source>
        <strain evidence="7 8">110S</strain>
    </source>
</reference>
<name>A0A0M8K910_9CHLR</name>
<dbReference type="RefSeq" id="WP_054493156.1">
    <property type="nucleotide sequence ID" value="NZ_BBZA01000136.1"/>
</dbReference>
<comment type="similarity">
    <text evidence="5">Belongs to the Rap family.</text>
</comment>
<proteinExistence type="inferred from homology"/>
<gene>
    <name evidence="7" type="ORF">ARMA_1724</name>
</gene>
<dbReference type="SMART" id="SM00028">
    <property type="entry name" value="TPR"/>
    <property type="match status" value="6"/>
</dbReference>
<dbReference type="STRING" id="872965.SE16_01110"/>
<feature type="repeat" description="TPR" evidence="6">
    <location>
        <begin position="251"/>
        <end position="284"/>
    </location>
</feature>
<dbReference type="Proteomes" id="UP000037784">
    <property type="component" value="Unassembled WGS sequence"/>
</dbReference>
<evidence type="ECO:0000313" key="7">
    <source>
        <dbReference type="EMBL" id="GAP63301.1"/>
    </source>
</evidence>
<comment type="caution">
    <text evidence="7">The sequence shown here is derived from an EMBL/GenBank/DDBJ whole genome shotgun (WGS) entry which is preliminary data.</text>
</comment>
<dbReference type="Pfam" id="PF13424">
    <property type="entry name" value="TPR_12"/>
    <property type="match status" value="1"/>
</dbReference>
<dbReference type="PROSITE" id="PS50005">
    <property type="entry name" value="TPR"/>
    <property type="match status" value="1"/>
</dbReference>
<dbReference type="PANTHER" id="PTHR46630">
    <property type="entry name" value="TETRATRICOPEPTIDE REPEAT PROTEIN 29"/>
    <property type="match status" value="1"/>
</dbReference>
<evidence type="ECO:0000256" key="4">
    <source>
        <dbReference type="ARBA" id="ARBA00022803"/>
    </source>
</evidence>
<evidence type="ECO:0000256" key="2">
    <source>
        <dbReference type="ARBA" id="ARBA00022490"/>
    </source>
</evidence>